<dbReference type="OrthoDB" id="5342292at2759"/>
<evidence type="ECO:0000313" key="9">
    <source>
        <dbReference type="Proteomes" id="UP000184304"/>
    </source>
</evidence>
<feature type="transmembrane region" description="Helical" evidence="6">
    <location>
        <begin position="34"/>
        <end position="55"/>
    </location>
</feature>
<dbReference type="PANTHER" id="PTHR33048">
    <property type="entry name" value="PTH11-LIKE INTEGRAL MEMBRANE PROTEIN (AFU_ORTHOLOGUE AFUA_5G11245)"/>
    <property type="match status" value="1"/>
</dbReference>
<comment type="similarity">
    <text evidence="5">Belongs to the SAT4 family.</text>
</comment>
<evidence type="ECO:0000256" key="2">
    <source>
        <dbReference type="ARBA" id="ARBA00022692"/>
    </source>
</evidence>
<dbReference type="VEuPathDB" id="FungiDB:ASPTUDRAFT_189212"/>
<evidence type="ECO:0000313" key="8">
    <source>
        <dbReference type="EMBL" id="OJI85128.1"/>
    </source>
</evidence>
<keyword evidence="9" id="KW-1185">Reference proteome</keyword>
<keyword evidence="3 6" id="KW-1133">Transmembrane helix</keyword>
<dbReference type="EMBL" id="KV878198">
    <property type="protein sequence ID" value="OJI85128.1"/>
    <property type="molecule type" value="Genomic_DNA"/>
</dbReference>
<dbReference type="STRING" id="767770.A0A1L9N745"/>
<evidence type="ECO:0000256" key="5">
    <source>
        <dbReference type="ARBA" id="ARBA00038359"/>
    </source>
</evidence>
<sequence>MSATSTAASTGTGTGVIPAPVGVTPDLDSPEKHYYTANLVVVTIGVTISTLGLLVRLYTRVVIVRKWLLDDVVIVLSWIFAVLTQSLLLWGYINAGLGVHEWDLTSTVYNRTVRVLLLGAIMYIPALGLSKISLIILYYRLSDMQRKWRITLWGMTAFVVAYMIVLECLFLFTCEPVHKSWYPDIDGRCWSKAPIFMAGVVASMFIDLVLLVMPLPIVLKLQMTSKKRFGLILMFGLGGLSLVTSTLRLAATVPMLTQQDQTYLLGGVALWINVEASLVIVTACVPSFRQVLRFHASGWRSDSGGRLDRMSSTCNLRSVQRRQEGFTNLSFDLEMDQTDSRGHDSAGART</sequence>
<feature type="transmembrane region" description="Helical" evidence="6">
    <location>
        <begin position="263"/>
        <end position="285"/>
    </location>
</feature>
<organism evidence="8 9">
    <name type="scientific">Aspergillus tubingensis (strain CBS 134.48)</name>
    <dbReference type="NCBI Taxonomy" id="767770"/>
    <lineage>
        <taxon>Eukaryota</taxon>
        <taxon>Fungi</taxon>
        <taxon>Dikarya</taxon>
        <taxon>Ascomycota</taxon>
        <taxon>Pezizomycotina</taxon>
        <taxon>Eurotiomycetes</taxon>
        <taxon>Eurotiomycetidae</taxon>
        <taxon>Eurotiales</taxon>
        <taxon>Aspergillaceae</taxon>
        <taxon>Aspergillus</taxon>
        <taxon>Aspergillus subgen. Circumdati</taxon>
    </lineage>
</organism>
<evidence type="ECO:0000259" key="7">
    <source>
        <dbReference type="Pfam" id="PF20684"/>
    </source>
</evidence>
<keyword evidence="4 6" id="KW-0472">Membrane</keyword>
<feature type="transmembrane region" description="Helical" evidence="6">
    <location>
        <begin position="113"/>
        <end position="138"/>
    </location>
</feature>
<keyword evidence="2 6" id="KW-0812">Transmembrane</keyword>
<reference evidence="9" key="1">
    <citation type="journal article" date="2017" name="Genome Biol.">
        <title>Comparative genomics reveals high biological diversity and specific adaptations in the industrially and medically important fungal genus Aspergillus.</title>
        <authorList>
            <person name="de Vries R.P."/>
            <person name="Riley R."/>
            <person name="Wiebenga A."/>
            <person name="Aguilar-Osorio G."/>
            <person name="Amillis S."/>
            <person name="Uchima C.A."/>
            <person name="Anderluh G."/>
            <person name="Asadollahi M."/>
            <person name="Askin M."/>
            <person name="Barry K."/>
            <person name="Battaglia E."/>
            <person name="Bayram O."/>
            <person name="Benocci T."/>
            <person name="Braus-Stromeyer S.A."/>
            <person name="Caldana C."/>
            <person name="Canovas D."/>
            <person name="Cerqueira G.C."/>
            <person name="Chen F."/>
            <person name="Chen W."/>
            <person name="Choi C."/>
            <person name="Clum A."/>
            <person name="Dos Santos R.A."/>
            <person name="Damasio A.R."/>
            <person name="Diallinas G."/>
            <person name="Emri T."/>
            <person name="Fekete E."/>
            <person name="Flipphi M."/>
            <person name="Freyberg S."/>
            <person name="Gallo A."/>
            <person name="Gournas C."/>
            <person name="Habgood R."/>
            <person name="Hainaut M."/>
            <person name="Harispe M.L."/>
            <person name="Henrissat B."/>
            <person name="Hilden K.S."/>
            <person name="Hope R."/>
            <person name="Hossain A."/>
            <person name="Karabika E."/>
            <person name="Karaffa L."/>
            <person name="Karanyi Z."/>
            <person name="Krasevec N."/>
            <person name="Kuo A."/>
            <person name="Kusch H."/>
            <person name="LaButti K."/>
            <person name="Lagendijk E.L."/>
            <person name="Lapidus A."/>
            <person name="Levasseur A."/>
            <person name="Lindquist E."/>
            <person name="Lipzen A."/>
            <person name="Logrieco A.F."/>
            <person name="MacCabe A."/>
            <person name="Maekelae M.R."/>
            <person name="Malavazi I."/>
            <person name="Melin P."/>
            <person name="Meyer V."/>
            <person name="Mielnichuk N."/>
            <person name="Miskei M."/>
            <person name="Molnar A.P."/>
            <person name="Mule G."/>
            <person name="Ngan C.Y."/>
            <person name="Orejas M."/>
            <person name="Orosz E."/>
            <person name="Ouedraogo J.P."/>
            <person name="Overkamp K.M."/>
            <person name="Park H.-S."/>
            <person name="Perrone G."/>
            <person name="Piumi F."/>
            <person name="Punt P.J."/>
            <person name="Ram A.F."/>
            <person name="Ramon A."/>
            <person name="Rauscher S."/>
            <person name="Record E."/>
            <person name="Riano-Pachon D.M."/>
            <person name="Robert V."/>
            <person name="Roehrig J."/>
            <person name="Ruller R."/>
            <person name="Salamov A."/>
            <person name="Salih N.S."/>
            <person name="Samson R.A."/>
            <person name="Sandor E."/>
            <person name="Sanguinetti M."/>
            <person name="Schuetze T."/>
            <person name="Sepcic K."/>
            <person name="Shelest E."/>
            <person name="Sherlock G."/>
            <person name="Sophianopoulou V."/>
            <person name="Squina F.M."/>
            <person name="Sun H."/>
            <person name="Susca A."/>
            <person name="Todd R.B."/>
            <person name="Tsang A."/>
            <person name="Unkles S.E."/>
            <person name="van de Wiele N."/>
            <person name="van Rossen-Uffink D."/>
            <person name="Oliveira J.V."/>
            <person name="Vesth T.C."/>
            <person name="Visser J."/>
            <person name="Yu J.-H."/>
            <person name="Zhou M."/>
            <person name="Andersen M.R."/>
            <person name="Archer D.B."/>
            <person name="Baker S.E."/>
            <person name="Benoit I."/>
            <person name="Brakhage A.A."/>
            <person name="Braus G.H."/>
            <person name="Fischer R."/>
            <person name="Frisvad J.C."/>
            <person name="Goldman G.H."/>
            <person name="Houbraken J."/>
            <person name="Oakley B."/>
            <person name="Pocsi I."/>
            <person name="Scazzocchio C."/>
            <person name="Seiboth B."/>
            <person name="vanKuyk P.A."/>
            <person name="Wortman J."/>
            <person name="Dyer P.S."/>
            <person name="Grigoriev I.V."/>
        </authorList>
    </citation>
    <scope>NUCLEOTIDE SEQUENCE [LARGE SCALE GENOMIC DNA]</scope>
    <source>
        <strain evidence="9">CBS 134.48</strain>
    </source>
</reference>
<evidence type="ECO:0000256" key="6">
    <source>
        <dbReference type="SAM" id="Phobius"/>
    </source>
</evidence>
<feature type="transmembrane region" description="Helical" evidence="6">
    <location>
        <begin position="193"/>
        <end position="219"/>
    </location>
</feature>
<proteinExistence type="inferred from homology"/>
<feature type="transmembrane region" description="Helical" evidence="6">
    <location>
        <begin position="150"/>
        <end position="173"/>
    </location>
</feature>
<dbReference type="Proteomes" id="UP000184304">
    <property type="component" value="Unassembled WGS sequence"/>
</dbReference>
<evidence type="ECO:0000256" key="3">
    <source>
        <dbReference type="ARBA" id="ARBA00022989"/>
    </source>
</evidence>
<comment type="subcellular location">
    <subcellularLocation>
        <location evidence="1">Membrane</location>
        <topology evidence="1">Multi-pass membrane protein</topology>
    </subcellularLocation>
</comment>
<dbReference type="InterPro" id="IPR049326">
    <property type="entry name" value="Rhodopsin_dom_fungi"/>
</dbReference>
<feature type="domain" description="Rhodopsin" evidence="7">
    <location>
        <begin position="55"/>
        <end position="293"/>
    </location>
</feature>
<evidence type="ECO:0000256" key="1">
    <source>
        <dbReference type="ARBA" id="ARBA00004141"/>
    </source>
</evidence>
<dbReference type="AlphaFoldDB" id="A0A1L9N745"/>
<accession>A0A1L9N745</accession>
<protein>
    <recommendedName>
        <fullName evidence="7">Rhodopsin domain-containing protein</fullName>
    </recommendedName>
</protein>
<dbReference type="GO" id="GO:0016020">
    <property type="term" value="C:membrane"/>
    <property type="evidence" value="ECO:0007669"/>
    <property type="project" value="UniProtKB-SubCell"/>
</dbReference>
<evidence type="ECO:0000256" key="4">
    <source>
        <dbReference type="ARBA" id="ARBA00023136"/>
    </source>
</evidence>
<feature type="transmembrane region" description="Helical" evidence="6">
    <location>
        <begin position="231"/>
        <end position="251"/>
    </location>
</feature>
<feature type="transmembrane region" description="Helical" evidence="6">
    <location>
        <begin position="67"/>
        <end position="93"/>
    </location>
</feature>
<dbReference type="OMA" id="GVHEWDL"/>
<name>A0A1L9N745_ASPTC</name>
<dbReference type="PANTHER" id="PTHR33048:SF124">
    <property type="entry name" value="INTEGRAL MEMBRANE PROTEIN"/>
    <property type="match status" value="1"/>
</dbReference>
<dbReference type="InterPro" id="IPR052337">
    <property type="entry name" value="SAT4-like"/>
</dbReference>
<gene>
    <name evidence="8" type="ORF">ASPTUDRAFT_189212</name>
</gene>
<dbReference type="Pfam" id="PF20684">
    <property type="entry name" value="Fung_rhodopsin"/>
    <property type="match status" value="1"/>
</dbReference>